<feature type="transmembrane region" description="Helical" evidence="8">
    <location>
        <begin position="290"/>
        <end position="309"/>
    </location>
</feature>
<protein>
    <submittedName>
        <fullName evidence="9">Ribose transport system permease protein</fullName>
    </submittedName>
</protein>
<dbReference type="EMBL" id="PVTD01000007">
    <property type="protein sequence ID" value="PRY22112.1"/>
    <property type="molecule type" value="Genomic_DNA"/>
</dbReference>
<evidence type="ECO:0000313" key="10">
    <source>
        <dbReference type="Proteomes" id="UP000239480"/>
    </source>
</evidence>
<feature type="transmembrane region" description="Helical" evidence="8">
    <location>
        <begin position="245"/>
        <end position="270"/>
    </location>
</feature>
<feature type="transmembrane region" description="Helical" evidence="8">
    <location>
        <begin position="159"/>
        <end position="180"/>
    </location>
</feature>
<feature type="transmembrane region" description="Helical" evidence="8">
    <location>
        <begin position="12"/>
        <end position="32"/>
    </location>
</feature>
<dbReference type="Proteomes" id="UP000239480">
    <property type="component" value="Unassembled WGS sequence"/>
</dbReference>
<dbReference type="PANTHER" id="PTHR32196:SF21">
    <property type="entry name" value="ABC TRANSPORTER PERMEASE PROTEIN YPHD-RELATED"/>
    <property type="match status" value="1"/>
</dbReference>
<evidence type="ECO:0000256" key="4">
    <source>
        <dbReference type="ARBA" id="ARBA00022519"/>
    </source>
</evidence>
<keyword evidence="5 8" id="KW-0812">Transmembrane</keyword>
<dbReference type="OrthoDB" id="5422926at2"/>
<name>A0A2T0RLW5_9RHOB</name>
<gene>
    <name evidence="9" type="ORF">CLV78_10736</name>
</gene>
<evidence type="ECO:0000256" key="6">
    <source>
        <dbReference type="ARBA" id="ARBA00022989"/>
    </source>
</evidence>
<comment type="subcellular location">
    <subcellularLocation>
        <location evidence="1">Cell membrane</location>
        <topology evidence="1">Multi-pass membrane protein</topology>
    </subcellularLocation>
</comment>
<keyword evidence="4" id="KW-0997">Cell inner membrane</keyword>
<keyword evidence="3" id="KW-1003">Cell membrane</keyword>
<dbReference type="PANTHER" id="PTHR32196">
    <property type="entry name" value="ABC TRANSPORTER PERMEASE PROTEIN YPHD-RELATED-RELATED"/>
    <property type="match status" value="1"/>
</dbReference>
<feature type="transmembrane region" description="Helical" evidence="8">
    <location>
        <begin position="52"/>
        <end position="85"/>
    </location>
</feature>
<dbReference type="GO" id="GO:0022857">
    <property type="term" value="F:transmembrane transporter activity"/>
    <property type="evidence" value="ECO:0007669"/>
    <property type="project" value="InterPro"/>
</dbReference>
<dbReference type="Pfam" id="PF02653">
    <property type="entry name" value="BPD_transp_2"/>
    <property type="match status" value="1"/>
</dbReference>
<evidence type="ECO:0000256" key="1">
    <source>
        <dbReference type="ARBA" id="ARBA00004651"/>
    </source>
</evidence>
<reference evidence="9 10" key="1">
    <citation type="submission" date="2018-03" db="EMBL/GenBank/DDBJ databases">
        <title>Genomic Encyclopedia of Archaeal and Bacterial Type Strains, Phase II (KMG-II): from individual species to whole genera.</title>
        <authorList>
            <person name="Goeker M."/>
        </authorList>
    </citation>
    <scope>NUCLEOTIDE SEQUENCE [LARGE SCALE GENOMIC DNA]</scope>
    <source>
        <strain evidence="9 10">DSM 29328</strain>
    </source>
</reference>
<organism evidence="9 10">
    <name type="scientific">Aliiruegeria haliotis</name>
    <dbReference type="NCBI Taxonomy" id="1280846"/>
    <lineage>
        <taxon>Bacteria</taxon>
        <taxon>Pseudomonadati</taxon>
        <taxon>Pseudomonadota</taxon>
        <taxon>Alphaproteobacteria</taxon>
        <taxon>Rhodobacterales</taxon>
        <taxon>Roseobacteraceae</taxon>
        <taxon>Aliiruegeria</taxon>
    </lineage>
</organism>
<dbReference type="RefSeq" id="WP_106205849.1">
    <property type="nucleotide sequence ID" value="NZ_PVTD01000007.1"/>
</dbReference>
<feature type="transmembrane region" description="Helical" evidence="8">
    <location>
        <begin position="211"/>
        <end position="233"/>
    </location>
</feature>
<feature type="transmembrane region" description="Helical" evidence="8">
    <location>
        <begin position="119"/>
        <end position="139"/>
    </location>
</feature>
<dbReference type="AlphaFoldDB" id="A0A2T0RLW5"/>
<evidence type="ECO:0000256" key="2">
    <source>
        <dbReference type="ARBA" id="ARBA00022448"/>
    </source>
</evidence>
<accession>A0A2T0RLW5</accession>
<evidence type="ECO:0000256" key="8">
    <source>
        <dbReference type="SAM" id="Phobius"/>
    </source>
</evidence>
<evidence type="ECO:0000313" key="9">
    <source>
        <dbReference type="EMBL" id="PRY22112.1"/>
    </source>
</evidence>
<evidence type="ECO:0000256" key="5">
    <source>
        <dbReference type="ARBA" id="ARBA00022692"/>
    </source>
</evidence>
<sequence>MKTLTQRLSNPRLLDLVPVVLMLLVAVFFSAATDSFATWANVKNILLQSSHLAILALGASLVLLVAGVDLSVGATMYVAAALIGVFMPGAPVLIWLLAGCGIGLVLGAINAFFVVRVRVAAFIVTLSMLFLLRGVGLWISDTKMVFAAPHLLEMSRASFLGIPVPILLAGLSLVFVHLLLSGTPFGRSVYAIGDDPEGARRAGIPVERVTFMLFVLCGGFAGLSGVVLMSQIAAASSTFGQEKEFMAIAAAVLGGTSLFGGRGNAFGPVFGAILMQTVQNGLVLMDTDPYLYPLITGAVIFIVVLIDTLRNQLSERLGRSPIRVEA</sequence>
<dbReference type="CDD" id="cd06579">
    <property type="entry name" value="TM_PBP1_transp_AraH_like"/>
    <property type="match status" value="1"/>
</dbReference>
<dbReference type="GO" id="GO:0005886">
    <property type="term" value="C:plasma membrane"/>
    <property type="evidence" value="ECO:0007669"/>
    <property type="project" value="UniProtKB-SubCell"/>
</dbReference>
<proteinExistence type="predicted"/>
<evidence type="ECO:0000256" key="7">
    <source>
        <dbReference type="ARBA" id="ARBA00023136"/>
    </source>
</evidence>
<feature type="transmembrane region" description="Helical" evidence="8">
    <location>
        <begin position="92"/>
        <end position="113"/>
    </location>
</feature>
<evidence type="ECO:0000256" key="3">
    <source>
        <dbReference type="ARBA" id="ARBA00022475"/>
    </source>
</evidence>
<keyword evidence="7 8" id="KW-0472">Membrane</keyword>
<keyword evidence="2" id="KW-0813">Transport</keyword>
<dbReference type="InterPro" id="IPR001851">
    <property type="entry name" value="ABC_transp_permease"/>
</dbReference>
<comment type="caution">
    <text evidence="9">The sequence shown here is derived from an EMBL/GenBank/DDBJ whole genome shotgun (WGS) entry which is preliminary data.</text>
</comment>
<keyword evidence="10" id="KW-1185">Reference proteome</keyword>
<keyword evidence="6 8" id="KW-1133">Transmembrane helix</keyword>